<dbReference type="SUPFAM" id="SSF48452">
    <property type="entry name" value="TPR-like"/>
    <property type="match status" value="1"/>
</dbReference>
<dbReference type="InterPro" id="IPR011990">
    <property type="entry name" value="TPR-like_helical_dom_sf"/>
</dbReference>
<name>A0A143HDW6_9BACL</name>
<dbReference type="OrthoDB" id="9790530at2"/>
<evidence type="ECO:0000313" key="3">
    <source>
        <dbReference type="EMBL" id="AMW99451.1"/>
    </source>
</evidence>
<keyword evidence="3" id="KW-0540">Nuclease</keyword>
<dbReference type="InterPro" id="IPR038720">
    <property type="entry name" value="YprB_RNase_H-like_dom"/>
</dbReference>
<sequence>MSYENKILQMKKMIKKSSSKEEEKKTPFAKPSDPAYTKDWEMAGLKRIENQFGMVFLLETHYPLETKHGDFLLGDLYNAFRLWSMPDNSHPIELTKDDQLIFYDTETTGLRGVGTQIFLNGILEVSQAGFILKQYVLAEPSHETAFLYESKLWEPNKTLVTYNGKSFDWPQLQTRFTLHKKDLPNLPEQRHIDLLHGSKRIWKNDLSRMKLTQIEEEKLGFKRVGDIPGYLAPIIYLDAIKSGNPDVLLKVLDHNKYDLLSLVTLYIHATNLLCESEEDESSTTITNIGKWYGDLSDYEKGSRVLEKVTNQFNSNEAGYAHYHLAFQRKKQHLYEEAYQSFMNAVPFLKESEQLIAYIELAKIDEHRRKDYQSALFYTYKAERTLNNMQSLDRDKKLKKFNEISHRQLRLKKKQSLHGK</sequence>
<keyword evidence="4" id="KW-1185">Reference proteome</keyword>
<dbReference type="Pfam" id="PF13482">
    <property type="entry name" value="RNase_H_2"/>
    <property type="match status" value="1"/>
</dbReference>
<dbReference type="Gene3D" id="3.30.420.10">
    <property type="entry name" value="Ribonuclease H-like superfamily/Ribonuclease H"/>
    <property type="match status" value="1"/>
</dbReference>
<accession>A0A143HDW6</accession>
<dbReference type="GO" id="GO:0004527">
    <property type="term" value="F:exonuclease activity"/>
    <property type="evidence" value="ECO:0007669"/>
    <property type="project" value="UniProtKB-KW"/>
</dbReference>
<feature type="domain" description="YprB ribonuclease H-like" evidence="2">
    <location>
        <begin position="101"/>
        <end position="269"/>
    </location>
</feature>
<dbReference type="InterPro" id="IPR036397">
    <property type="entry name" value="RNaseH_sf"/>
</dbReference>
<dbReference type="RefSeq" id="WP_066788411.1">
    <property type="nucleotide sequence ID" value="NZ_CP014806.1"/>
</dbReference>
<proteinExistence type="predicted"/>
<dbReference type="Proteomes" id="UP000076021">
    <property type="component" value="Chromosome"/>
</dbReference>
<dbReference type="AlphaFoldDB" id="A0A143HDW6"/>
<feature type="region of interest" description="Disordered" evidence="1">
    <location>
        <begin position="13"/>
        <end position="32"/>
    </location>
</feature>
<dbReference type="SUPFAM" id="SSF53098">
    <property type="entry name" value="Ribonuclease H-like"/>
    <property type="match status" value="1"/>
</dbReference>
<dbReference type="PANTHER" id="PTHR38462">
    <property type="entry name" value="EXONUCLEASE-LIKE PROTEIN"/>
    <property type="match status" value="1"/>
</dbReference>
<dbReference type="STRING" id="241244.ATY39_08295"/>
<dbReference type="EMBL" id="CP014806">
    <property type="protein sequence ID" value="AMW99451.1"/>
    <property type="molecule type" value="Genomic_DNA"/>
</dbReference>
<keyword evidence="3" id="KW-0269">Exonuclease</keyword>
<evidence type="ECO:0000313" key="4">
    <source>
        <dbReference type="Proteomes" id="UP000076021"/>
    </source>
</evidence>
<dbReference type="PANTHER" id="PTHR38462:SF1">
    <property type="entry name" value="YPRB RIBONUCLEASE H-LIKE DOMAIN-CONTAINING PROTEIN"/>
    <property type="match status" value="1"/>
</dbReference>
<evidence type="ECO:0000256" key="1">
    <source>
        <dbReference type="SAM" id="MobiDB-lite"/>
    </source>
</evidence>
<keyword evidence="3" id="KW-0378">Hydrolase</keyword>
<organism evidence="3 4">
    <name type="scientific">Rummeliibacillus stabekisii</name>
    <dbReference type="NCBI Taxonomy" id="241244"/>
    <lineage>
        <taxon>Bacteria</taxon>
        <taxon>Bacillati</taxon>
        <taxon>Bacillota</taxon>
        <taxon>Bacilli</taxon>
        <taxon>Bacillales</taxon>
        <taxon>Caryophanaceae</taxon>
        <taxon>Rummeliibacillus</taxon>
    </lineage>
</organism>
<dbReference type="GO" id="GO:0003676">
    <property type="term" value="F:nucleic acid binding"/>
    <property type="evidence" value="ECO:0007669"/>
    <property type="project" value="InterPro"/>
</dbReference>
<reference evidence="3 4" key="1">
    <citation type="journal article" date="2016" name="Genome Announc.">
        <title>Whole-Genome Sequence of Rummeliibacillus stabekisii Strain PP9 Isolated from Antarctic Soil.</title>
        <authorList>
            <person name="da Mota F.F."/>
            <person name="Vollu R.E."/>
            <person name="Jurelevicius D."/>
            <person name="Seldin L."/>
        </authorList>
    </citation>
    <scope>NUCLEOTIDE SEQUENCE [LARGE SCALE GENOMIC DNA]</scope>
    <source>
        <strain evidence="3 4">PP9</strain>
    </source>
</reference>
<reference evidence="4" key="2">
    <citation type="submission" date="2016-03" db="EMBL/GenBank/DDBJ databases">
        <authorList>
            <person name="Ploux O."/>
        </authorList>
    </citation>
    <scope>NUCLEOTIDE SEQUENCE [LARGE SCALE GENOMIC DNA]</scope>
    <source>
        <strain evidence="4">PP9</strain>
    </source>
</reference>
<evidence type="ECO:0000259" key="2">
    <source>
        <dbReference type="Pfam" id="PF13482"/>
    </source>
</evidence>
<dbReference type="KEGG" id="rst:ATY39_08295"/>
<dbReference type="InterPro" id="IPR012337">
    <property type="entry name" value="RNaseH-like_sf"/>
</dbReference>
<gene>
    <name evidence="3" type="ORF">ATY39_08295</name>
</gene>
<protein>
    <submittedName>
        <fullName evidence="3">Exonuclease</fullName>
    </submittedName>
</protein>